<keyword evidence="1" id="KW-0547">Nucleotide-binding</keyword>
<dbReference type="GO" id="GO:0005829">
    <property type="term" value="C:cytosol"/>
    <property type="evidence" value="ECO:0007669"/>
    <property type="project" value="TreeGrafter"/>
</dbReference>
<dbReference type="OrthoDB" id="9816297at2"/>
<dbReference type="InterPro" id="IPR002586">
    <property type="entry name" value="CobQ/CobB/MinD/ParA_Nub-bd_dom"/>
</dbReference>
<feature type="domain" description="CobQ/CobB/MinD/ParA nucleotide binding" evidence="4">
    <location>
        <begin position="26"/>
        <end position="238"/>
    </location>
</feature>
<dbReference type="InterPro" id="IPR027417">
    <property type="entry name" value="P-loop_NTPase"/>
</dbReference>
<dbReference type="SUPFAM" id="SSF52540">
    <property type="entry name" value="P-loop containing nucleoside triphosphate hydrolases"/>
    <property type="match status" value="1"/>
</dbReference>
<accession>A0A845MGB7</accession>
<dbReference type="InterPro" id="IPR025501">
    <property type="entry name" value="MinD_FleN"/>
</dbReference>
<sequence length="269" mass="28338">MIQTETPLRNRPQRHPATKEAGNNLITIASGKGGVGKTVLAVSLTQALAKAGKKVLLFDGDVGLANVDIQLGIMPERDLATVVTGEMALKDVIFDCAEGGFDLIAGRSGSGSLGALSVPDLKKIREDLAALGESYDYIILDLGAGIDDAVRTLSNGLGPKLVVTTGDPTSLTDAYAYIKVTSQLSPGADLRILVNMAKSMAEGQKIYDKLLSACRNFLHIEPPLAGIVEIDEKVSSAIRAQAGLMTRYPNSRAAGSVDDLARYIIKETA</sequence>
<comment type="caution">
    <text evidence="5">The sequence shown here is derived from an EMBL/GenBank/DDBJ whole genome shotgun (WGS) entry which is preliminary data.</text>
</comment>
<protein>
    <submittedName>
        <fullName evidence="5">P-loop NTPase</fullName>
    </submittedName>
</protein>
<dbReference type="CDD" id="cd02038">
    <property type="entry name" value="FlhG-like"/>
    <property type="match status" value="1"/>
</dbReference>
<organism evidence="5 6">
    <name type="scientific">Sneathiella chungangensis</name>
    <dbReference type="NCBI Taxonomy" id="1418234"/>
    <lineage>
        <taxon>Bacteria</taxon>
        <taxon>Pseudomonadati</taxon>
        <taxon>Pseudomonadota</taxon>
        <taxon>Alphaproteobacteria</taxon>
        <taxon>Sneathiellales</taxon>
        <taxon>Sneathiellaceae</taxon>
        <taxon>Sneathiella</taxon>
    </lineage>
</organism>
<dbReference type="RefSeq" id="WP_161339519.1">
    <property type="nucleotide sequence ID" value="NZ_JBHSDG010000003.1"/>
</dbReference>
<dbReference type="PIRSF" id="PIRSF003092">
    <property type="entry name" value="MinD"/>
    <property type="match status" value="1"/>
</dbReference>
<keyword evidence="2" id="KW-0067">ATP-binding</keyword>
<dbReference type="GO" id="GO:0005524">
    <property type="term" value="F:ATP binding"/>
    <property type="evidence" value="ECO:0007669"/>
    <property type="project" value="UniProtKB-KW"/>
</dbReference>
<dbReference type="GO" id="GO:0009898">
    <property type="term" value="C:cytoplasmic side of plasma membrane"/>
    <property type="evidence" value="ECO:0007669"/>
    <property type="project" value="TreeGrafter"/>
</dbReference>
<name>A0A845MGB7_9PROT</name>
<dbReference type="InterPro" id="IPR033875">
    <property type="entry name" value="FlhG"/>
</dbReference>
<dbReference type="EMBL" id="WTVA01000014">
    <property type="protein sequence ID" value="MZR23038.1"/>
    <property type="molecule type" value="Genomic_DNA"/>
</dbReference>
<evidence type="ECO:0000313" key="6">
    <source>
        <dbReference type="Proteomes" id="UP000445696"/>
    </source>
</evidence>
<dbReference type="Proteomes" id="UP000445696">
    <property type="component" value="Unassembled WGS sequence"/>
</dbReference>
<evidence type="ECO:0000256" key="1">
    <source>
        <dbReference type="ARBA" id="ARBA00022741"/>
    </source>
</evidence>
<dbReference type="Gene3D" id="3.40.50.300">
    <property type="entry name" value="P-loop containing nucleotide triphosphate hydrolases"/>
    <property type="match status" value="1"/>
</dbReference>
<keyword evidence="6" id="KW-1185">Reference proteome</keyword>
<dbReference type="PANTHER" id="PTHR43384:SF4">
    <property type="entry name" value="CELLULOSE BIOSYNTHESIS PROTEIN BCSQ-RELATED"/>
    <property type="match status" value="1"/>
</dbReference>
<dbReference type="AlphaFoldDB" id="A0A845MGB7"/>
<dbReference type="PANTHER" id="PTHR43384">
    <property type="entry name" value="SEPTUM SITE-DETERMINING PROTEIN MIND HOMOLOG, CHLOROPLASTIC-RELATED"/>
    <property type="match status" value="1"/>
</dbReference>
<proteinExistence type="predicted"/>
<feature type="region of interest" description="Disordered" evidence="3">
    <location>
        <begin position="1"/>
        <end position="22"/>
    </location>
</feature>
<dbReference type="GO" id="GO:0051782">
    <property type="term" value="P:negative regulation of cell division"/>
    <property type="evidence" value="ECO:0007669"/>
    <property type="project" value="TreeGrafter"/>
</dbReference>
<evidence type="ECO:0000313" key="5">
    <source>
        <dbReference type="EMBL" id="MZR23038.1"/>
    </source>
</evidence>
<dbReference type="Pfam" id="PF01656">
    <property type="entry name" value="CbiA"/>
    <property type="match status" value="1"/>
</dbReference>
<gene>
    <name evidence="5" type="ORF">GQF03_11940</name>
</gene>
<reference evidence="5 6" key="1">
    <citation type="journal article" date="2014" name="Int. J. Syst. Evol. Microbiol.">
        <title>Sneathiella chungangensis sp. nov., isolated from a marine sand, and emended description of the genus Sneathiella.</title>
        <authorList>
            <person name="Siamphan C."/>
            <person name="Kim H."/>
            <person name="Lee J.S."/>
            <person name="Kim W."/>
        </authorList>
    </citation>
    <scope>NUCLEOTIDE SEQUENCE [LARGE SCALE GENOMIC DNA]</scope>
    <source>
        <strain evidence="5 6">KCTC 32476</strain>
    </source>
</reference>
<evidence type="ECO:0000259" key="4">
    <source>
        <dbReference type="Pfam" id="PF01656"/>
    </source>
</evidence>
<dbReference type="GO" id="GO:0016887">
    <property type="term" value="F:ATP hydrolysis activity"/>
    <property type="evidence" value="ECO:0007669"/>
    <property type="project" value="TreeGrafter"/>
</dbReference>
<evidence type="ECO:0000256" key="2">
    <source>
        <dbReference type="ARBA" id="ARBA00022840"/>
    </source>
</evidence>
<dbReference type="InterPro" id="IPR050625">
    <property type="entry name" value="ParA/MinD_ATPase"/>
</dbReference>
<evidence type="ECO:0000256" key="3">
    <source>
        <dbReference type="SAM" id="MobiDB-lite"/>
    </source>
</evidence>